<dbReference type="Proteomes" id="UP000199112">
    <property type="component" value="Unassembled WGS sequence"/>
</dbReference>
<dbReference type="GO" id="GO:0030115">
    <property type="term" value="C:S-layer"/>
    <property type="evidence" value="ECO:0007669"/>
    <property type="project" value="UniProtKB-SubCell"/>
</dbReference>
<proteinExistence type="predicted"/>
<accession>A0A1H6FMZ5</accession>
<name>A0A1H6FMZ5_9EURY</name>
<dbReference type="InterPro" id="IPR026371">
    <property type="entry name" value="PGF_CTERM"/>
</dbReference>
<evidence type="ECO:0000259" key="2">
    <source>
        <dbReference type="Pfam" id="PF18204"/>
    </source>
</evidence>
<protein>
    <submittedName>
        <fullName evidence="3">PGF-CTERM protein</fullName>
    </submittedName>
</protein>
<evidence type="ECO:0000313" key="4">
    <source>
        <dbReference type="Proteomes" id="UP000199112"/>
    </source>
</evidence>
<dbReference type="Pfam" id="PF18204">
    <property type="entry name" value="PGF-CTERM"/>
    <property type="match status" value="1"/>
</dbReference>
<organism evidence="3 4">
    <name type="scientific">Natronorubrum sediminis</name>
    <dbReference type="NCBI Taxonomy" id="640943"/>
    <lineage>
        <taxon>Archaea</taxon>
        <taxon>Methanobacteriati</taxon>
        <taxon>Methanobacteriota</taxon>
        <taxon>Stenosarchaea group</taxon>
        <taxon>Halobacteria</taxon>
        <taxon>Halobacteriales</taxon>
        <taxon>Natrialbaceae</taxon>
        <taxon>Natronorubrum</taxon>
    </lineage>
</organism>
<dbReference type="AlphaFoldDB" id="A0A1H6FMZ5"/>
<dbReference type="NCBIfam" id="TIGR04126">
    <property type="entry name" value="PGF_CTERM"/>
    <property type="match status" value="1"/>
</dbReference>
<reference evidence="4" key="1">
    <citation type="submission" date="2016-10" db="EMBL/GenBank/DDBJ databases">
        <authorList>
            <person name="Varghese N."/>
            <person name="Submissions S."/>
        </authorList>
    </citation>
    <scope>NUCLEOTIDE SEQUENCE [LARGE SCALE GENOMIC DNA]</scope>
    <source>
        <strain evidence="4">CGMCC 1.8981</strain>
    </source>
</reference>
<keyword evidence="4" id="KW-1185">Reference proteome</keyword>
<sequence length="632" mass="68380">MGRDFVSGATVSRIGAVMMALIMITSVAAGTAVADTGMEEAEPADEVFVDDDGGAVLVYDEDDGIDDEASGEFGVDISESVAYALVTDEIEDDVSAAFSMALDNDGLESSGSLAADRPADVEDFSMDVTGEQTESTNDFDANLELALAASDSPPEATVDESISTSGSVVMGADDLATQGEFDMSHNAPPDSPEIGLDLEITETGDDYTLEMAQQDVIIEFETHDWDTEDAAQATLEDEFEVVAEDLGSDVTVTIHDHDFEENVNAMGDGHLDIEYTVELENAKDGLEQLVAEDLATDPTLDVTQSEADEIAADILDAELETFELAFAEDDTTVDGHWDVAFSGFESSAFAMMDLAEASDEMDDDAADEFDDYEEMYEAQAAADLTETTEWDVTFDAAGGSQEFVVDVTSETDNWDAYTDELADRDIDSPEFVIDAHAETVGDEIDLEMGLEVGQEAIIETAITTMANDLQNDPTVDDDALELVSAFDEADLELMQFDLDMDDGTVTFETGASFDDLGAFEDHLEDGYHGLTVEHIYGDDDAGYVYVTDMADDDDDEDDIREHSIVADDTEIHMPGDWDEDHPRLDMEEVDNYLETDVGDDDESDDDDSIPGFGAVAALVALLSIAMWARFDR</sequence>
<dbReference type="GO" id="GO:0005886">
    <property type="term" value="C:plasma membrane"/>
    <property type="evidence" value="ECO:0007669"/>
    <property type="project" value="UniProtKB-SubCell"/>
</dbReference>
<evidence type="ECO:0000313" key="3">
    <source>
        <dbReference type="EMBL" id="SEH12289.1"/>
    </source>
</evidence>
<feature type="domain" description="PGF-CTERM archaeal protein-sorting signal" evidence="2">
    <location>
        <begin position="609"/>
        <end position="626"/>
    </location>
</feature>
<dbReference type="EMBL" id="FNWL01000001">
    <property type="protein sequence ID" value="SEH12289.1"/>
    <property type="molecule type" value="Genomic_DNA"/>
</dbReference>
<evidence type="ECO:0000256" key="1">
    <source>
        <dbReference type="ARBA" id="ARBA00022729"/>
    </source>
</evidence>
<keyword evidence="1" id="KW-0732">Signal</keyword>
<gene>
    <name evidence="3" type="ORF">SAMN04487967_0740</name>
</gene>